<feature type="binding site" evidence="5">
    <location>
        <position position="32"/>
    </location>
    <ligand>
        <name>AMP</name>
        <dbReference type="ChEBI" id="CHEBI:456215"/>
    </ligand>
</feature>
<feature type="binding site" evidence="5">
    <location>
        <begin position="86"/>
        <end position="89"/>
    </location>
    <ligand>
        <name>AMP</name>
        <dbReference type="ChEBI" id="CHEBI:456215"/>
    </ligand>
</feature>
<reference evidence="8 9" key="1">
    <citation type="submission" date="2019-09" db="EMBL/GenBank/DDBJ databases">
        <title>Genomes of Cryomorphaceae.</title>
        <authorList>
            <person name="Bowman J.P."/>
        </authorList>
    </citation>
    <scope>NUCLEOTIDE SEQUENCE [LARGE SCALE GENOMIC DNA]</scope>
    <source>
        <strain evidence="8 9">KCTC 52047</strain>
    </source>
</reference>
<dbReference type="Proteomes" id="UP000435357">
    <property type="component" value="Unassembled WGS sequence"/>
</dbReference>
<evidence type="ECO:0000313" key="8">
    <source>
        <dbReference type="EMBL" id="KAB1062117.1"/>
    </source>
</evidence>
<sequence length="190" mass="21637">MLNLVLFGPPGAGKGTQSERIRDHYGLIHLSTGDIFRANIKGETELGKEAKSYIDKGELVPDSLTIKLLESEVDKHQDANGFIFDGFPRTVNQAEALDKFLARKQTEVTKMVALEVEEEELIKRLLERGKESGRADDQNEGIIRNRIEEYQKKTAPLKDYYRNQDKFESIDGVGEIDEITNRLYHAIEKK</sequence>
<dbReference type="NCBIfam" id="NF011105">
    <property type="entry name" value="PRK14532.1"/>
    <property type="match status" value="1"/>
</dbReference>
<dbReference type="GO" id="GO:0005524">
    <property type="term" value="F:ATP binding"/>
    <property type="evidence" value="ECO:0007669"/>
    <property type="project" value="UniProtKB-UniRule"/>
</dbReference>
<feature type="binding site" evidence="5">
    <location>
        <position position="134"/>
    </location>
    <ligand>
        <name>AMP</name>
        <dbReference type="ChEBI" id="CHEBI:456215"/>
    </ligand>
</feature>
<evidence type="ECO:0000256" key="1">
    <source>
        <dbReference type="ARBA" id="ARBA00022679"/>
    </source>
</evidence>
<dbReference type="EMBL" id="WACR01000012">
    <property type="protein sequence ID" value="KAB1062117.1"/>
    <property type="molecule type" value="Genomic_DNA"/>
</dbReference>
<dbReference type="OrthoDB" id="9805030at2"/>
<name>A0A6N6M4H5_9FLAO</name>
<dbReference type="SUPFAM" id="SSF52540">
    <property type="entry name" value="P-loop containing nucleoside triphosphate hydrolases"/>
    <property type="match status" value="1"/>
</dbReference>
<organism evidence="8 9">
    <name type="scientific">Salibacter halophilus</name>
    <dbReference type="NCBI Taxonomy" id="1803916"/>
    <lineage>
        <taxon>Bacteria</taxon>
        <taxon>Pseudomonadati</taxon>
        <taxon>Bacteroidota</taxon>
        <taxon>Flavobacteriia</taxon>
        <taxon>Flavobacteriales</taxon>
        <taxon>Salibacteraceae</taxon>
        <taxon>Salibacter</taxon>
    </lineage>
</organism>
<comment type="domain">
    <text evidence="5">Consists of three domains, a large central CORE domain and two small peripheral domains, NMPbind and LID, which undergo movements during catalysis. The LID domain closes over the site of phosphoryl transfer upon ATP binding. Assembling and dissambling the active center during each catalytic cycle provides an effective means to prevent ATP hydrolysis.</text>
</comment>
<dbReference type="NCBIfam" id="NF001381">
    <property type="entry name" value="PRK00279.1-3"/>
    <property type="match status" value="1"/>
</dbReference>
<dbReference type="HAMAP" id="MF_00235">
    <property type="entry name" value="Adenylate_kinase_Adk"/>
    <property type="match status" value="1"/>
</dbReference>
<evidence type="ECO:0000256" key="2">
    <source>
        <dbReference type="ARBA" id="ARBA00022727"/>
    </source>
</evidence>
<evidence type="ECO:0000256" key="6">
    <source>
        <dbReference type="RuleBase" id="RU003330"/>
    </source>
</evidence>
<feature type="region of interest" description="NMP" evidence="5">
    <location>
        <begin position="31"/>
        <end position="60"/>
    </location>
</feature>
<keyword evidence="5 7" id="KW-0067">ATP-binding</keyword>
<feature type="binding site" evidence="5">
    <location>
        <position position="93"/>
    </location>
    <ligand>
        <name>AMP</name>
        <dbReference type="ChEBI" id="CHEBI:456215"/>
    </ligand>
</feature>
<dbReference type="CDD" id="cd01428">
    <property type="entry name" value="ADK"/>
    <property type="match status" value="1"/>
</dbReference>
<dbReference type="InterPro" id="IPR000850">
    <property type="entry name" value="Adenylat/UMP-CMP_kin"/>
</dbReference>
<dbReference type="GO" id="GO:0004017">
    <property type="term" value="F:AMP kinase activity"/>
    <property type="evidence" value="ECO:0007669"/>
    <property type="project" value="UniProtKB-UniRule"/>
</dbReference>
<dbReference type="Pfam" id="PF00406">
    <property type="entry name" value="ADK"/>
    <property type="match status" value="1"/>
</dbReference>
<feature type="binding site" evidence="5">
    <location>
        <position position="37"/>
    </location>
    <ligand>
        <name>AMP</name>
        <dbReference type="ChEBI" id="CHEBI:456215"/>
    </ligand>
</feature>
<feature type="binding site" evidence="5">
    <location>
        <position position="146"/>
    </location>
    <ligand>
        <name>AMP</name>
        <dbReference type="ChEBI" id="CHEBI:456215"/>
    </ligand>
</feature>
<dbReference type="GO" id="GO:0005737">
    <property type="term" value="C:cytoplasm"/>
    <property type="evidence" value="ECO:0007669"/>
    <property type="project" value="UniProtKB-SubCell"/>
</dbReference>
<dbReference type="NCBIfam" id="NF011100">
    <property type="entry name" value="PRK14527.1"/>
    <property type="match status" value="1"/>
</dbReference>
<dbReference type="PRINTS" id="PR00094">
    <property type="entry name" value="ADENYLTKNASE"/>
</dbReference>
<dbReference type="AlphaFoldDB" id="A0A6N6M4H5"/>
<feature type="binding site" evidence="5">
    <location>
        <position position="174"/>
    </location>
    <ligand>
        <name>ATP</name>
        <dbReference type="ChEBI" id="CHEBI:30616"/>
    </ligand>
</feature>
<comment type="catalytic activity">
    <reaction evidence="5 7">
        <text>AMP + ATP = 2 ADP</text>
        <dbReference type="Rhea" id="RHEA:12973"/>
        <dbReference type="ChEBI" id="CHEBI:30616"/>
        <dbReference type="ChEBI" id="CHEBI:456215"/>
        <dbReference type="ChEBI" id="CHEBI:456216"/>
        <dbReference type="EC" id="2.7.4.3"/>
    </reaction>
</comment>
<keyword evidence="3 5" id="KW-0547">Nucleotide-binding</keyword>
<proteinExistence type="inferred from homology"/>
<dbReference type="Gene3D" id="3.40.50.300">
    <property type="entry name" value="P-loop containing nucleotide triphosphate hydrolases"/>
    <property type="match status" value="1"/>
</dbReference>
<dbReference type="RefSeq" id="WP_151169810.1">
    <property type="nucleotide sequence ID" value="NZ_WACR01000012.1"/>
</dbReference>
<dbReference type="NCBIfam" id="NF011101">
    <property type="entry name" value="PRK14528.1"/>
    <property type="match status" value="1"/>
</dbReference>
<keyword evidence="9" id="KW-1185">Reference proteome</keyword>
<dbReference type="UniPathway" id="UPA00588">
    <property type="reaction ID" value="UER00649"/>
</dbReference>
<comment type="pathway">
    <text evidence="5">Purine metabolism; AMP biosynthesis via salvage pathway; AMP from ADP: step 1/1.</text>
</comment>
<protein>
    <recommendedName>
        <fullName evidence="5 7">Adenylate kinase</fullName>
        <shortName evidence="5">AK</shortName>
        <ecNumber evidence="5 7">2.7.4.3</ecNumber>
    </recommendedName>
    <alternativeName>
        <fullName evidence="5">ATP-AMP transphosphorylase</fullName>
    </alternativeName>
    <alternativeName>
        <fullName evidence="5">ATP:AMP phosphotransferase</fullName>
    </alternativeName>
    <alternativeName>
        <fullName evidence="5">Adenylate monophosphate kinase</fullName>
    </alternativeName>
</protein>
<comment type="caution">
    <text evidence="5">Lacks conserved residue(s) required for the propagation of feature annotation.</text>
</comment>
<dbReference type="PROSITE" id="PS00113">
    <property type="entry name" value="ADENYLATE_KINASE"/>
    <property type="match status" value="1"/>
</dbReference>
<gene>
    <name evidence="5" type="primary">adk</name>
    <name evidence="8" type="ORF">F3059_12575</name>
</gene>
<comment type="caution">
    <text evidence="8">The sequence shown here is derived from an EMBL/GenBank/DDBJ whole genome shotgun (WGS) entry which is preliminary data.</text>
</comment>
<comment type="similarity">
    <text evidence="5 6">Belongs to the adenylate kinase family.</text>
</comment>
<dbReference type="InterPro" id="IPR033690">
    <property type="entry name" value="Adenylat_kinase_CS"/>
</dbReference>
<keyword evidence="1 5" id="KW-0808">Transferase</keyword>
<comment type="function">
    <text evidence="5">Catalyzes the reversible transfer of the terminal phosphate group between ATP and AMP. Plays an important role in cellular energy homeostasis and in adenine nucleotide metabolism.</text>
</comment>
<dbReference type="NCBIfam" id="NF011104">
    <property type="entry name" value="PRK14531.1"/>
    <property type="match status" value="1"/>
</dbReference>
<evidence type="ECO:0000256" key="3">
    <source>
        <dbReference type="ARBA" id="ARBA00022741"/>
    </source>
</evidence>
<comment type="subcellular location">
    <subcellularLocation>
        <location evidence="5 7">Cytoplasm</location>
    </subcellularLocation>
</comment>
<feature type="binding site" evidence="5">
    <location>
        <begin position="11"/>
        <end position="16"/>
    </location>
    <ligand>
        <name>ATP</name>
        <dbReference type="ChEBI" id="CHEBI:30616"/>
    </ligand>
</feature>
<accession>A0A6N6M4H5</accession>
<evidence type="ECO:0000256" key="4">
    <source>
        <dbReference type="ARBA" id="ARBA00022777"/>
    </source>
</evidence>
<keyword evidence="2 5" id="KW-0545">Nucleotide biosynthesis</keyword>
<dbReference type="PANTHER" id="PTHR23359">
    <property type="entry name" value="NUCLEOTIDE KINASE"/>
    <property type="match status" value="1"/>
</dbReference>
<keyword evidence="4 5" id="KW-0418">Kinase</keyword>
<dbReference type="NCBIfam" id="TIGR01351">
    <property type="entry name" value="adk"/>
    <property type="match status" value="1"/>
</dbReference>
<evidence type="ECO:0000313" key="9">
    <source>
        <dbReference type="Proteomes" id="UP000435357"/>
    </source>
</evidence>
<keyword evidence="5" id="KW-0963">Cytoplasm</keyword>
<dbReference type="EC" id="2.7.4.3" evidence="5 7"/>
<dbReference type="GO" id="GO:0044209">
    <property type="term" value="P:AMP salvage"/>
    <property type="evidence" value="ECO:0007669"/>
    <property type="project" value="UniProtKB-UniRule"/>
</dbReference>
<dbReference type="InterPro" id="IPR027417">
    <property type="entry name" value="P-loop_NTPase"/>
</dbReference>
<feature type="binding site" evidence="5">
    <location>
        <position position="128"/>
    </location>
    <ligand>
        <name>ATP</name>
        <dbReference type="ChEBI" id="CHEBI:30616"/>
    </ligand>
</feature>
<dbReference type="InterPro" id="IPR006259">
    <property type="entry name" value="Adenyl_kin_sub"/>
</dbReference>
<evidence type="ECO:0000256" key="5">
    <source>
        <dbReference type="HAMAP-Rule" id="MF_00235"/>
    </source>
</evidence>
<feature type="binding site" evidence="5">
    <location>
        <begin position="58"/>
        <end position="60"/>
    </location>
    <ligand>
        <name>AMP</name>
        <dbReference type="ChEBI" id="CHEBI:456215"/>
    </ligand>
</feature>
<evidence type="ECO:0000256" key="7">
    <source>
        <dbReference type="RuleBase" id="RU003331"/>
    </source>
</evidence>
<comment type="subunit">
    <text evidence="5 7">Monomer.</text>
</comment>